<reference evidence="5 6" key="1">
    <citation type="submission" date="2022-04" db="EMBL/GenBank/DDBJ databases">
        <authorList>
            <person name="Ye Y.-Q."/>
            <person name="Du Z.-J."/>
        </authorList>
    </citation>
    <scope>NUCLEOTIDE SEQUENCE [LARGE SCALE GENOMIC DNA]</scope>
    <source>
        <strain evidence="5 6">A6E488</strain>
    </source>
</reference>
<evidence type="ECO:0000256" key="1">
    <source>
        <dbReference type="ARBA" id="ARBA00010986"/>
    </source>
</evidence>
<accession>A0AAW5QTW0</accession>
<evidence type="ECO:0000259" key="4">
    <source>
        <dbReference type="Pfam" id="PF20629"/>
    </source>
</evidence>
<dbReference type="InterPro" id="IPR052172">
    <property type="entry name" value="UxaA_altronate/galactarate_dh"/>
</dbReference>
<protein>
    <submittedName>
        <fullName evidence="5">UxaA family hydrolase</fullName>
    </submittedName>
</protein>
<proteinExistence type="inferred from homology"/>
<gene>
    <name evidence="5" type="ORF">MUB46_04520</name>
</gene>
<dbReference type="GO" id="GO:0016787">
    <property type="term" value="F:hydrolase activity"/>
    <property type="evidence" value="ECO:0007669"/>
    <property type="project" value="UniProtKB-KW"/>
</dbReference>
<keyword evidence="5" id="KW-0378">Hydrolase</keyword>
<evidence type="ECO:0000256" key="2">
    <source>
        <dbReference type="ARBA" id="ARBA00023239"/>
    </source>
</evidence>
<name>A0AAW5QTW0_9HYPH</name>
<organism evidence="5 6">
    <name type="scientific">Microbaculum marinisediminis</name>
    <dbReference type="NCBI Taxonomy" id="2931392"/>
    <lineage>
        <taxon>Bacteria</taxon>
        <taxon>Pseudomonadati</taxon>
        <taxon>Pseudomonadota</taxon>
        <taxon>Alphaproteobacteria</taxon>
        <taxon>Hyphomicrobiales</taxon>
        <taxon>Tepidamorphaceae</taxon>
        <taxon>Microbaculum</taxon>
    </lineage>
</organism>
<dbReference type="RefSeq" id="WP_261614689.1">
    <property type="nucleotide sequence ID" value="NZ_JALIDZ010000002.1"/>
</dbReference>
<comment type="similarity">
    <text evidence="1">Belongs to the UxaA family.</text>
</comment>
<dbReference type="InterPro" id="IPR048332">
    <property type="entry name" value="GD_AH_C"/>
</dbReference>
<dbReference type="Proteomes" id="UP001320898">
    <property type="component" value="Unassembled WGS sequence"/>
</dbReference>
<evidence type="ECO:0000313" key="6">
    <source>
        <dbReference type="Proteomes" id="UP001320898"/>
    </source>
</evidence>
<evidence type="ECO:0000259" key="3">
    <source>
        <dbReference type="Pfam" id="PF04295"/>
    </source>
</evidence>
<dbReference type="AlphaFoldDB" id="A0AAW5QTW0"/>
<dbReference type="GO" id="GO:0019698">
    <property type="term" value="P:D-galacturonate catabolic process"/>
    <property type="evidence" value="ECO:0007669"/>
    <property type="project" value="TreeGrafter"/>
</dbReference>
<comment type="caution">
    <text evidence="5">The sequence shown here is derived from an EMBL/GenBank/DDBJ whole genome shotgun (WGS) entry which is preliminary data.</text>
</comment>
<dbReference type="Pfam" id="PF04295">
    <property type="entry name" value="GD_AH_second"/>
    <property type="match status" value="1"/>
</dbReference>
<sequence length="383" mass="40678">MSTLEGYVRPDGRVGLRNHALVLSTVALANRWAELTAAGHEDALLVTGETIRGGRGGDMPAQQELLDALVRHPNTGCALVLTQDPISAETLRNAFAGLGKPVEVLALLDQDGMERAVHRSREALGKLISAGGAKRQPIGLEHLSIALECGGSDPTSALASNAAIGRFVDRVIDAGGTAMISETVEFIGAEEIVSKRTPDPDLRQRILDFIRTREVWHSEDGEDYRGVNPTAENIAGGLTTLVEKSLGAVAKSGTRDFVGALAYGERPSRSGLHFMDTPFFTPLSLTGMVQGGCNVVLFGLGQFNPSANPLVPTIKVCGNEKTVANWRDAIDIDASTLLTGAQDLDGLADTIQSTIADCSRGALCAAERWREGQIFFPRESAPL</sequence>
<dbReference type="InterPro" id="IPR007392">
    <property type="entry name" value="GD_AH_second"/>
</dbReference>
<dbReference type="PANTHER" id="PTHR30536">
    <property type="entry name" value="ALTRONATE/GALACTARATE DEHYDRATASE"/>
    <property type="match status" value="1"/>
</dbReference>
<feature type="domain" description="D-galactarate/Altronate dehydratase C-terminal" evidence="4">
    <location>
        <begin position="141"/>
        <end position="375"/>
    </location>
</feature>
<dbReference type="PANTHER" id="PTHR30536:SF5">
    <property type="entry name" value="ALTRONATE DEHYDRATASE"/>
    <property type="match status" value="1"/>
</dbReference>
<dbReference type="Pfam" id="PF20629">
    <property type="entry name" value="GD_AH_C"/>
    <property type="match status" value="1"/>
</dbReference>
<feature type="domain" description="D-galactarate/Altronate dehydratase second" evidence="3">
    <location>
        <begin position="6"/>
        <end position="128"/>
    </location>
</feature>
<evidence type="ECO:0000313" key="5">
    <source>
        <dbReference type="EMBL" id="MCT8971118.1"/>
    </source>
</evidence>
<keyword evidence="2" id="KW-0456">Lyase</keyword>
<dbReference type="EMBL" id="JALIDZ010000002">
    <property type="protein sequence ID" value="MCT8971118.1"/>
    <property type="molecule type" value="Genomic_DNA"/>
</dbReference>
<keyword evidence="6" id="KW-1185">Reference proteome</keyword>
<dbReference type="GO" id="GO:0016829">
    <property type="term" value="F:lyase activity"/>
    <property type="evidence" value="ECO:0007669"/>
    <property type="project" value="UniProtKB-KW"/>
</dbReference>